<feature type="region of interest" description="Disordered" evidence="3">
    <location>
        <begin position="1"/>
        <end position="28"/>
    </location>
</feature>
<keyword evidence="4" id="KW-0472">Membrane</keyword>
<keyword evidence="4" id="KW-0812">Transmembrane</keyword>
<dbReference type="Proteomes" id="UP000292935">
    <property type="component" value="Unassembled WGS sequence"/>
</dbReference>
<dbReference type="EMBL" id="SDPO01000003">
    <property type="protein sequence ID" value="RXZ47542.1"/>
    <property type="molecule type" value="Genomic_DNA"/>
</dbReference>
<dbReference type="Gene3D" id="2.60.40.10">
    <property type="entry name" value="Immunoglobulins"/>
    <property type="match status" value="1"/>
</dbReference>
<dbReference type="AlphaFoldDB" id="A0A4Q2JIG0"/>
<evidence type="ECO:0000256" key="3">
    <source>
        <dbReference type="SAM" id="MobiDB-lite"/>
    </source>
</evidence>
<accession>A0A4Q2JIG0</accession>
<evidence type="ECO:0000313" key="7">
    <source>
        <dbReference type="Proteomes" id="UP000292935"/>
    </source>
</evidence>
<dbReference type="PROSITE" id="PS50853">
    <property type="entry name" value="FN3"/>
    <property type="match status" value="1"/>
</dbReference>
<evidence type="ECO:0000256" key="1">
    <source>
        <dbReference type="ARBA" id="ARBA00023295"/>
    </source>
</evidence>
<keyword evidence="2" id="KW-0624">Polysaccharide degradation</keyword>
<dbReference type="GO" id="GO:0000272">
    <property type="term" value="P:polysaccharide catabolic process"/>
    <property type="evidence" value="ECO:0007669"/>
    <property type="project" value="UniProtKB-KW"/>
</dbReference>
<feature type="compositionally biased region" description="Low complexity" evidence="3">
    <location>
        <begin position="1"/>
        <end position="17"/>
    </location>
</feature>
<reference evidence="6 7" key="1">
    <citation type="submission" date="2019-01" db="EMBL/GenBank/DDBJ databases">
        <authorList>
            <person name="Li J."/>
        </authorList>
    </citation>
    <scope>NUCLEOTIDE SEQUENCE [LARGE SCALE GENOMIC DNA]</scope>
    <source>
        <strain evidence="6 7">CCUG 35506</strain>
    </source>
</reference>
<dbReference type="GO" id="GO:0016798">
    <property type="term" value="F:hydrolase activity, acting on glycosyl bonds"/>
    <property type="evidence" value="ECO:0007669"/>
    <property type="project" value="UniProtKB-KW"/>
</dbReference>
<dbReference type="CDD" id="cd00063">
    <property type="entry name" value="FN3"/>
    <property type="match status" value="1"/>
</dbReference>
<feature type="transmembrane region" description="Helical" evidence="4">
    <location>
        <begin position="32"/>
        <end position="52"/>
    </location>
</feature>
<dbReference type="InterPro" id="IPR013783">
    <property type="entry name" value="Ig-like_fold"/>
</dbReference>
<dbReference type="OrthoDB" id="9798386at2"/>
<dbReference type="SMART" id="SM00060">
    <property type="entry name" value="FN3"/>
    <property type="match status" value="1"/>
</dbReference>
<feature type="domain" description="Fibronectin type-III" evidence="5">
    <location>
        <begin position="483"/>
        <end position="573"/>
    </location>
</feature>
<protein>
    <recommendedName>
        <fullName evidence="5">Fibronectin type-III domain-containing protein</fullName>
    </recommendedName>
</protein>
<evidence type="ECO:0000256" key="2">
    <source>
        <dbReference type="ARBA" id="ARBA00023326"/>
    </source>
</evidence>
<keyword evidence="1" id="KW-0326">Glycosidase</keyword>
<keyword evidence="2" id="KW-0119">Carbohydrate metabolism</keyword>
<feature type="transmembrane region" description="Helical" evidence="4">
    <location>
        <begin position="687"/>
        <end position="706"/>
    </location>
</feature>
<proteinExistence type="predicted"/>
<keyword evidence="4" id="KW-1133">Transmembrane helix</keyword>
<dbReference type="InterPro" id="IPR036116">
    <property type="entry name" value="FN3_sf"/>
</dbReference>
<keyword evidence="7" id="KW-1185">Reference proteome</keyword>
<evidence type="ECO:0000256" key="4">
    <source>
        <dbReference type="SAM" id="Phobius"/>
    </source>
</evidence>
<dbReference type="PROSITE" id="PS51318">
    <property type="entry name" value="TAT"/>
    <property type="match status" value="1"/>
</dbReference>
<dbReference type="Pfam" id="PF00041">
    <property type="entry name" value="fn3"/>
    <property type="match status" value="1"/>
</dbReference>
<organism evidence="6 7">
    <name type="scientific">Agromyces fucosus</name>
    <dbReference type="NCBI Taxonomy" id="41985"/>
    <lineage>
        <taxon>Bacteria</taxon>
        <taxon>Bacillati</taxon>
        <taxon>Actinomycetota</taxon>
        <taxon>Actinomycetes</taxon>
        <taxon>Micrococcales</taxon>
        <taxon>Microbacteriaceae</taxon>
        <taxon>Agromyces</taxon>
    </lineage>
</organism>
<gene>
    <name evidence="6" type="ORF">ESP57_13410</name>
</gene>
<keyword evidence="1" id="KW-0378">Hydrolase</keyword>
<evidence type="ECO:0000313" key="6">
    <source>
        <dbReference type="EMBL" id="RXZ47542.1"/>
    </source>
</evidence>
<sequence>MTGPSRLRQPQLHPQQRGSTVPDHQRPTPRRAAMLTALAIAGTVVLGGVAAAPATAAPESPTDTVDYFADAYEGLGSDSVYETVTFERFEYLLGQEGRFAFLIGGPEDAQTAATVGPINEVAKAAGVERIYNFDPRLDGNRLDIRTTTNADVAPLWARLVANALGKDTQTPFDGGDDPTLFVYDSSHLADGAEDRIVSAITAPVTAGQLADPAALAAYQAEVAAVLGTAADLDTSSQFTFTSEVVNAKHASAYGGRDVYGGATVLDDADADWRVQTVTYPELVNLLESDGDYVLLFGGTWCHNTRAVLKEVNRQAVANDVAKVYFFDLRLDGNSGNDLHIRDTGSEFADFYGDLVTKYLPNLATQYVPGVSGQVDYFPGGDTSKALATAKKLQVPYLLEYDRSRTVGGQPAPIAQQWIHSNGDGTYKEYMTEWWYVNDLPGRYADRPDPAGLAAQLAFADEAIAAVGTFFSALPYDPEVVATAPATPDAPVATVTGTDVAVSWTAPADGGSPITEYLVSLNGAAPVSVPAGTTTRTFTGLAGGDYTATVAARNTVGTSAASASSAAVTVVAPPAVDPTTVKGSVEVTGDLVPGGRITVVGSDLAPGVDDVAVELHSTPQTLGSVTTNGDGGFTFTGTIPASTPTGAHSIVVTIDGVEVARSSITIAAAGAASANAGLASTGAPLVDLLGWLALALIAAGGAAYGIVRVRARRAS</sequence>
<dbReference type="InterPro" id="IPR006311">
    <property type="entry name" value="TAT_signal"/>
</dbReference>
<name>A0A4Q2JIG0_9MICO</name>
<dbReference type="SUPFAM" id="SSF49265">
    <property type="entry name" value="Fibronectin type III"/>
    <property type="match status" value="1"/>
</dbReference>
<comment type="caution">
    <text evidence="6">The sequence shown here is derived from an EMBL/GenBank/DDBJ whole genome shotgun (WGS) entry which is preliminary data.</text>
</comment>
<evidence type="ECO:0000259" key="5">
    <source>
        <dbReference type="PROSITE" id="PS50853"/>
    </source>
</evidence>
<dbReference type="InterPro" id="IPR003961">
    <property type="entry name" value="FN3_dom"/>
</dbReference>